<dbReference type="Proteomes" id="UP000499080">
    <property type="component" value="Unassembled WGS sequence"/>
</dbReference>
<proteinExistence type="predicted"/>
<evidence type="ECO:0000313" key="1">
    <source>
        <dbReference type="EMBL" id="GBO07452.1"/>
    </source>
</evidence>
<protein>
    <submittedName>
        <fullName evidence="1">Uncharacterized protein</fullName>
    </submittedName>
</protein>
<comment type="caution">
    <text evidence="1">The sequence shown here is derived from an EMBL/GenBank/DDBJ whole genome shotgun (WGS) entry which is preliminary data.</text>
</comment>
<dbReference type="EMBL" id="BGPR01033494">
    <property type="protein sequence ID" value="GBO07452.1"/>
    <property type="molecule type" value="Genomic_DNA"/>
</dbReference>
<name>A0A4Y2U4B4_ARAVE</name>
<gene>
    <name evidence="1" type="ORF">AVEN_11136_1</name>
</gene>
<keyword evidence="2" id="KW-1185">Reference proteome</keyword>
<accession>A0A4Y2U4B4</accession>
<evidence type="ECO:0000313" key="2">
    <source>
        <dbReference type="Proteomes" id="UP000499080"/>
    </source>
</evidence>
<sequence>MTLSSVNPTRSAEQSDPALHFHASSSVPLCFFGVNPLRSAEQSDPAHFHASSSVPLCFGSQSDQTLYLTCDPLVQLSHKICYRQSDLTFPCTPHQCHCALEVRA</sequence>
<reference evidence="1 2" key="1">
    <citation type="journal article" date="2019" name="Sci. Rep.">
        <title>Orb-weaving spider Araneus ventricosus genome elucidates the spidroin gene catalogue.</title>
        <authorList>
            <person name="Kono N."/>
            <person name="Nakamura H."/>
            <person name="Ohtoshi R."/>
            <person name="Moran D.A.P."/>
            <person name="Shinohara A."/>
            <person name="Yoshida Y."/>
            <person name="Fujiwara M."/>
            <person name="Mori M."/>
            <person name="Tomita M."/>
            <person name="Arakawa K."/>
        </authorList>
    </citation>
    <scope>NUCLEOTIDE SEQUENCE [LARGE SCALE GENOMIC DNA]</scope>
</reference>
<organism evidence="1 2">
    <name type="scientific">Araneus ventricosus</name>
    <name type="common">Orbweaver spider</name>
    <name type="synonym">Epeira ventricosa</name>
    <dbReference type="NCBI Taxonomy" id="182803"/>
    <lineage>
        <taxon>Eukaryota</taxon>
        <taxon>Metazoa</taxon>
        <taxon>Ecdysozoa</taxon>
        <taxon>Arthropoda</taxon>
        <taxon>Chelicerata</taxon>
        <taxon>Arachnida</taxon>
        <taxon>Araneae</taxon>
        <taxon>Araneomorphae</taxon>
        <taxon>Entelegynae</taxon>
        <taxon>Araneoidea</taxon>
        <taxon>Araneidae</taxon>
        <taxon>Araneus</taxon>
    </lineage>
</organism>
<dbReference type="AlphaFoldDB" id="A0A4Y2U4B4"/>